<dbReference type="EMBL" id="JH598031">
    <property type="status" value="NOT_ANNOTATED_CDS"/>
    <property type="molecule type" value="Genomic_DNA"/>
</dbReference>
<name>M4B9R4_HYAAE</name>
<evidence type="ECO:0000313" key="1">
    <source>
        <dbReference type="EnsemblProtists" id="HpaP803024"/>
    </source>
</evidence>
<dbReference type="AlphaFoldDB" id="M4B9R4"/>
<protein>
    <submittedName>
        <fullName evidence="1">Uncharacterized protein</fullName>
    </submittedName>
</protein>
<dbReference type="Proteomes" id="UP000011713">
    <property type="component" value="Unassembled WGS sequence"/>
</dbReference>
<dbReference type="HOGENOM" id="CLU_2488186_0_0_1"/>
<evidence type="ECO:0000313" key="2">
    <source>
        <dbReference type="Proteomes" id="UP000011713"/>
    </source>
</evidence>
<organism evidence="1 2">
    <name type="scientific">Hyaloperonospora arabidopsidis (strain Emoy2)</name>
    <name type="common">Downy mildew agent</name>
    <name type="synonym">Peronospora arabidopsidis</name>
    <dbReference type="NCBI Taxonomy" id="559515"/>
    <lineage>
        <taxon>Eukaryota</taxon>
        <taxon>Sar</taxon>
        <taxon>Stramenopiles</taxon>
        <taxon>Oomycota</taxon>
        <taxon>Peronosporomycetes</taxon>
        <taxon>Peronosporales</taxon>
        <taxon>Peronosporaceae</taxon>
        <taxon>Hyaloperonospora</taxon>
    </lineage>
</organism>
<sequence length="87" mass="9736">MGELSIGWRLRVGLDVCFGHRVATATSIKDIQQQQHILLRTRDEQDCQLTARGLQEGLQISRVKVTTRAEKVSKTKTQSASKLGPVY</sequence>
<reference evidence="1" key="2">
    <citation type="submission" date="2015-06" db="UniProtKB">
        <authorList>
            <consortium name="EnsemblProtists"/>
        </authorList>
    </citation>
    <scope>IDENTIFICATION</scope>
    <source>
        <strain evidence="1">Emoy2</strain>
    </source>
</reference>
<accession>M4B9R4</accession>
<reference evidence="2" key="1">
    <citation type="journal article" date="2010" name="Science">
        <title>Signatures of adaptation to obligate biotrophy in the Hyaloperonospora arabidopsidis genome.</title>
        <authorList>
            <person name="Baxter L."/>
            <person name="Tripathy S."/>
            <person name="Ishaque N."/>
            <person name="Boot N."/>
            <person name="Cabral A."/>
            <person name="Kemen E."/>
            <person name="Thines M."/>
            <person name="Ah-Fong A."/>
            <person name="Anderson R."/>
            <person name="Badejoko W."/>
            <person name="Bittner-Eddy P."/>
            <person name="Boore J.L."/>
            <person name="Chibucos M.C."/>
            <person name="Coates M."/>
            <person name="Dehal P."/>
            <person name="Delehaunty K."/>
            <person name="Dong S."/>
            <person name="Downton P."/>
            <person name="Dumas B."/>
            <person name="Fabro G."/>
            <person name="Fronick C."/>
            <person name="Fuerstenberg S.I."/>
            <person name="Fulton L."/>
            <person name="Gaulin E."/>
            <person name="Govers F."/>
            <person name="Hughes L."/>
            <person name="Humphray S."/>
            <person name="Jiang R.H."/>
            <person name="Judelson H."/>
            <person name="Kamoun S."/>
            <person name="Kyung K."/>
            <person name="Meijer H."/>
            <person name="Minx P."/>
            <person name="Morris P."/>
            <person name="Nelson J."/>
            <person name="Phuntumart V."/>
            <person name="Qutob D."/>
            <person name="Rehmany A."/>
            <person name="Rougon-Cardoso A."/>
            <person name="Ryden P."/>
            <person name="Torto-Alalibo T."/>
            <person name="Studholme D."/>
            <person name="Wang Y."/>
            <person name="Win J."/>
            <person name="Wood J."/>
            <person name="Clifton S.W."/>
            <person name="Rogers J."/>
            <person name="Van den Ackerveken G."/>
            <person name="Jones J.D."/>
            <person name="McDowell J.M."/>
            <person name="Beynon J."/>
            <person name="Tyler B.M."/>
        </authorList>
    </citation>
    <scope>NUCLEOTIDE SEQUENCE [LARGE SCALE GENOMIC DNA]</scope>
    <source>
        <strain evidence="2">Emoy2</strain>
    </source>
</reference>
<dbReference type="InParanoid" id="M4B9R4"/>
<dbReference type="VEuPathDB" id="FungiDB:HpaG803024"/>
<keyword evidence="2" id="KW-1185">Reference proteome</keyword>
<proteinExistence type="predicted"/>
<dbReference type="EnsemblProtists" id="HpaT803024">
    <property type="protein sequence ID" value="HpaP803024"/>
    <property type="gene ID" value="HpaG803024"/>
</dbReference>